<comment type="caution">
    <text evidence="2">The sequence shown here is derived from an EMBL/GenBank/DDBJ whole genome shotgun (WGS) entry which is preliminary data.</text>
</comment>
<reference evidence="2" key="1">
    <citation type="submission" date="2020-04" db="EMBL/GenBank/DDBJ databases">
        <authorList>
            <person name="Zhang T."/>
        </authorList>
    </citation>
    <scope>NUCLEOTIDE SEQUENCE</scope>
    <source>
        <strain evidence="2">HKST-UBA14</strain>
    </source>
</reference>
<dbReference type="InterPro" id="IPR001932">
    <property type="entry name" value="PPM-type_phosphatase-like_dom"/>
</dbReference>
<feature type="non-terminal residue" evidence="2">
    <location>
        <position position="1"/>
    </location>
</feature>
<sequence length="210" mass="22969">KFEKTPTISQAIVELKNAIFKARNQIKSLQTETGNDELDTTVSAGIVCASPDGKNRFLVVAHVGDSRIYKYNPETAVLIQLTKDHSLVGALLAAGVITIQEAHQHPHRNQIYKSVGSLNAPKDIDILVIPLQAGDIYFAMSDGIPDNISPSGLPVAITEEYQKSYDRSSKRSNLRMLAKALIQRAQNIMSTLSQHSKYDDACVAILKAPD</sequence>
<evidence type="ECO:0000313" key="3">
    <source>
        <dbReference type="Proteomes" id="UP000783287"/>
    </source>
</evidence>
<dbReference type="Proteomes" id="UP000783287">
    <property type="component" value="Unassembled WGS sequence"/>
</dbReference>
<dbReference type="Gene3D" id="3.60.40.10">
    <property type="entry name" value="PPM-type phosphatase domain"/>
    <property type="match status" value="1"/>
</dbReference>
<dbReference type="SUPFAM" id="SSF81606">
    <property type="entry name" value="PP2C-like"/>
    <property type="match status" value="1"/>
</dbReference>
<dbReference type="PROSITE" id="PS51746">
    <property type="entry name" value="PPM_2"/>
    <property type="match status" value="1"/>
</dbReference>
<evidence type="ECO:0000313" key="2">
    <source>
        <dbReference type="EMBL" id="MCA9383936.1"/>
    </source>
</evidence>
<evidence type="ECO:0000259" key="1">
    <source>
        <dbReference type="PROSITE" id="PS51746"/>
    </source>
</evidence>
<name>A0A955RJG8_9BACT</name>
<reference evidence="2" key="2">
    <citation type="journal article" date="2021" name="Microbiome">
        <title>Successional dynamics and alternative stable states in a saline activated sludge microbial community over 9 years.</title>
        <authorList>
            <person name="Wang Y."/>
            <person name="Ye J."/>
            <person name="Ju F."/>
            <person name="Liu L."/>
            <person name="Boyd J.A."/>
            <person name="Deng Y."/>
            <person name="Parks D.H."/>
            <person name="Jiang X."/>
            <person name="Yin X."/>
            <person name="Woodcroft B.J."/>
            <person name="Tyson G.W."/>
            <person name="Hugenholtz P."/>
            <person name="Polz M.F."/>
            <person name="Zhang T."/>
        </authorList>
    </citation>
    <scope>NUCLEOTIDE SEQUENCE</scope>
    <source>
        <strain evidence="2">HKST-UBA14</strain>
    </source>
</reference>
<organism evidence="2 3">
    <name type="scientific">Candidatus Dojkabacteria bacterium</name>
    <dbReference type="NCBI Taxonomy" id="2099670"/>
    <lineage>
        <taxon>Bacteria</taxon>
        <taxon>Candidatus Dojkabacteria</taxon>
    </lineage>
</organism>
<feature type="domain" description="PPM-type phosphatase" evidence="1">
    <location>
        <begin position="1"/>
        <end position="208"/>
    </location>
</feature>
<dbReference type="InterPro" id="IPR036457">
    <property type="entry name" value="PPM-type-like_dom_sf"/>
</dbReference>
<proteinExistence type="predicted"/>
<dbReference type="AlphaFoldDB" id="A0A955RJG8"/>
<protein>
    <submittedName>
        <fullName evidence="2">SpoIIE family protein phosphatase</fullName>
    </submittedName>
</protein>
<gene>
    <name evidence="2" type="ORF">KC909_06260</name>
</gene>
<accession>A0A955RJG8</accession>
<dbReference type="EMBL" id="JAGQLK010000181">
    <property type="protein sequence ID" value="MCA9383936.1"/>
    <property type="molecule type" value="Genomic_DNA"/>
</dbReference>